<dbReference type="AlphaFoldDB" id="A0AAV1I0A5"/>
<organism evidence="1 2">
    <name type="scientific">Coccomyxa viridis</name>
    <dbReference type="NCBI Taxonomy" id="1274662"/>
    <lineage>
        <taxon>Eukaryota</taxon>
        <taxon>Viridiplantae</taxon>
        <taxon>Chlorophyta</taxon>
        <taxon>core chlorophytes</taxon>
        <taxon>Trebouxiophyceae</taxon>
        <taxon>Trebouxiophyceae incertae sedis</taxon>
        <taxon>Coccomyxaceae</taxon>
        <taxon>Coccomyxa</taxon>
    </lineage>
</organism>
<proteinExistence type="predicted"/>
<dbReference type="Proteomes" id="UP001314263">
    <property type="component" value="Unassembled WGS sequence"/>
</dbReference>
<evidence type="ECO:0000313" key="2">
    <source>
        <dbReference type="Proteomes" id="UP001314263"/>
    </source>
</evidence>
<keyword evidence="2" id="KW-1185">Reference proteome</keyword>
<accession>A0AAV1I0A5</accession>
<reference evidence="1 2" key="1">
    <citation type="submission" date="2023-10" db="EMBL/GenBank/DDBJ databases">
        <authorList>
            <person name="Maclean D."/>
            <person name="Macfadyen A."/>
        </authorList>
    </citation>
    <scope>NUCLEOTIDE SEQUENCE [LARGE SCALE GENOMIC DNA]</scope>
</reference>
<protein>
    <submittedName>
        <fullName evidence="1">Uncharacterized protein</fullName>
    </submittedName>
</protein>
<dbReference type="EMBL" id="CAUYUE010000004">
    <property type="protein sequence ID" value="CAK0761873.1"/>
    <property type="molecule type" value="Genomic_DNA"/>
</dbReference>
<evidence type="ECO:0000313" key="1">
    <source>
        <dbReference type="EMBL" id="CAK0761873.1"/>
    </source>
</evidence>
<gene>
    <name evidence="1" type="ORF">CVIRNUC_002902</name>
</gene>
<comment type="caution">
    <text evidence="1">The sequence shown here is derived from an EMBL/GenBank/DDBJ whole genome shotgun (WGS) entry which is preliminary data.</text>
</comment>
<sequence>MVVRVSKGPLRGRLRRGAPQQKQFLRAQTGAAGAESWSEWLQGSAEVRGHGEHVTLMLMMACLLLVVQAAAAECSCKLRCRACPWSLMLYLHTLLDSAAQGILQPSYVPSDVWAASAQTA</sequence>
<name>A0AAV1I0A5_9CHLO</name>